<accession>A0A4Y9SZJ7</accession>
<name>A0A4Y9SZJ7_9BURK</name>
<dbReference type="OrthoDB" id="8754476at2"/>
<dbReference type="EMBL" id="SPUM01000077">
    <property type="protein sequence ID" value="TFW31891.1"/>
    <property type="molecule type" value="Genomic_DNA"/>
</dbReference>
<keyword evidence="1" id="KW-0472">Membrane</keyword>
<protein>
    <recommendedName>
        <fullName evidence="4">DUF3379 domain-containing protein</fullName>
    </recommendedName>
</protein>
<comment type="caution">
    <text evidence="2">The sequence shown here is derived from an EMBL/GenBank/DDBJ whole genome shotgun (WGS) entry which is preliminary data.</text>
</comment>
<evidence type="ECO:0000256" key="1">
    <source>
        <dbReference type="SAM" id="Phobius"/>
    </source>
</evidence>
<keyword evidence="1" id="KW-0812">Transmembrane</keyword>
<evidence type="ECO:0008006" key="4">
    <source>
        <dbReference type="Google" id="ProtNLM"/>
    </source>
</evidence>
<gene>
    <name evidence="2" type="ORF">E4O92_11940</name>
</gene>
<dbReference type="Proteomes" id="UP000297258">
    <property type="component" value="Unassembled WGS sequence"/>
</dbReference>
<organism evidence="2 3">
    <name type="scientific">Massilia horti</name>
    <dbReference type="NCBI Taxonomy" id="2562153"/>
    <lineage>
        <taxon>Bacteria</taxon>
        <taxon>Pseudomonadati</taxon>
        <taxon>Pseudomonadota</taxon>
        <taxon>Betaproteobacteria</taxon>
        <taxon>Burkholderiales</taxon>
        <taxon>Oxalobacteraceae</taxon>
        <taxon>Telluria group</taxon>
        <taxon>Massilia</taxon>
    </lineage>
</organism>
<sequence length="161" mass="17369">MSTYDMNDPLLASPFDALRNELAHLDTPPGVEKELMQAFARQFPRKKRWYHMLANKNWAVAGSVASVAIAVMVIVLAPHLRAPGTKPFAGFDDDGAFIALESLERIEQEPAPQVVEAELPRTVLAQLGVPISPENAGGSVKAEMLVSGDGQPLAVRLTAIN</sequence>
<reference evidence="2 3" key="1">
    <citation type="submission" date="2019-03" db="EMBL/GenBank/DDBJ databases">
        <title>Draft genome of Massilia hortus sp. nov., a novel bacterial species of the Oxalobacteraceae family.</title>
        <authorList>
            <person name="Peta V."/>
            <person name="Raths R."/>
            <person name="Bucking H."/>
        </authorList>
    </citation>
    <scope>NUCLEOTIDE SEQUENCE [LARGE SCALE GENOMIC DNA]</scope>
    <source>
        <strain evidence="2 3">ONC3</strain>
    </source>
</reference>
<keyword evidence="1" id="KW-1133">Transmembrane helix</keyword>
<evidence type="ECO:0000313" key="3">
    <source>
        <dbReference type="Proteomes" id="UP000297258"/>
    </source>
</evidence>
<proteinExistence type="predicted"/>
<feature type="transmembrane region" description="Helical" evidence="1">
    <location>
        <begin position="58"/>
        <end position="77"/>
    </location>
</feature>
<keyword evidence="3" id="KW-1185">Reference proteome</keyword>
<dbReference type="AlphaFoldDB" id="A0A4Y9SZJ7"/>
<dbReference type="RefSeq" id="WP_135189997.1">
    <property type="nucleotide sequence ID" value="NZ_SPUM01000077.1"/>
</dbReference>
<evidence type="ECO:0000313" key="2">
    <source>
        <dbReference type="EMBL" id="TFW31891.1"/>
    </source>
</evidence>